<reference evidence="7" key="1">
    <citation type="journal article" date="2020" name="mSystems">
        <title>Genome- and Community-Level Interaction Insights into Carbon Utilization and Element Cycling Functions of Hydrothermarchaeota in Hydrothermal Sediment.</title>
        <authorList>
            <person name="Zhou Z."/>
            <person name="Liu Y."/>
            <person name="Xu W."/>
            <person name="Pan J."/>
            <person name="Luo Z.H."/>
            <person name="Li M."/>
        </authorList>
    </citation>
    <scope>NUCLEOTIDE SEQUENCE</scope>
    <source>
        <strain evidence="7">SpSt-997</strain>
    </source>
</reference>
<feature type="transmembrane region" description="Helical" evidence="6">
    <location>
        <begin position="140"/>
        <end position="161"/>
    </location>
</feature>
<protein>
    <submittedName>
        <fullName evidence="7">TIGR00374 family protein</fullName>
    </submittedName>
</protein>
<dbReference type="Pfam" id="PF03706">
    <property type="entry name" value="LPG_synthase_TM"/>
    <property type="match status" value="1"/>
</dbReference>
<evidence type="ECO:0000256" key="4">
    <source>
        <dbReference type="ARBA" id="ARBA00022989"/>
    </source>
</evidence>
<accession>A0A8J4M747</accession>
<comment type="subcellular location">
    <subcellularLocation>
        <location evidence="1">Cell membrane</location>
        <topology evidence="1">Multi-pass membrane protein</topology>
    </subcellularLocation>
</comment>
<keyword evidence="4 6" id="KW-1133">Transmembrane helix</keyword>
<dbReference type="NCBIfam" id="TIGR03476">
    <property type="entry name" value="HpnL"/>
    <property type="match status" value="1"/>
</dbReference>
<dbReference type="GO" id="GO:0005886">
    <property type="term" value="C:plasma membrane"/>
    <property type="evidence" value="ECO:0007669"/>
    <property type="project" value="UniProtKB-SubCell"/>
</dbReference>
<feature type="transmembrane region" description="Helical" evidence="6">
    <location>
        <begin position="301"/>
        <end position="325"/>
    </location>
</feature>
<proteinExistence type="predicted"/>
<organism evidence="7">
    <name type="scientific">Acidicaldus sp</name>
    <dbReference type="NCBI Taxonomy" id="1872105"/>
    <lineage>
        <taxon>Bacteria</taxon>
        <taxon>Pseudomonadati</taxon>
        <taxon>Pseudomonadota</taxon>
        <taxon>Alphaproteobacteria</taxon>
        <taxon>Acetobacterales</taxon>
        <taxon>Acetobacteraceae</taxon>
        <taxon>Acidicaldus</taxon>
    </lineage>
</organism>
<dbReference type="InterPro" id="IPR022791">
    <property type="entry name" value="L-PG_synthase/AglD"/>
</dbReference>
<evidence type="ECO:0000256" key="6">
    <source>
        <dbReference type="SAM" id="Phobius"/>
    </source>
</evidence>
<evidence type="ECO:0000256" key="5">
    <source>
        <dbReference type="ARBA" id="ARBA00023136"/>
    </source>
</evidence>
<feature type="transmembrane region" description="Helical" evidence="6">
    <location>
        <begin position="101"/>
        <end position="120"/>
    </location>
</feature>
<name>A0A8J4M747_9PROT</name>
<keyword evidence="2" id="KW-1003">Cell membrane</keyword>
<evidence type="ECO:0000313" key="7">
    <source>
        <dbReference type="EMBL" id="HGC43979.1"/>
    </source>
</evidence>
<feature type="transmembrane region" description="Helical" evidence="6">
    <location>
        <begin position="206"/>
        <end position="226"/>
    </location>
</feature>
<gene>
    <name evidence="7" type="ORF">ENY07_12285</name>
</gene>
<dbReference type="AlphaFoldDB" id="A0A8J4M747"/>
<evidence type="ECO:0000256" key="2">
    <source>
        <dbReference type="ARBA" id="ARBA00022475"/>
    </source>
</evidence>
<keyword evidence="5 6" id="KW-0472">Membrane</keyword>
<feature type="transmembrane region" description="Helical" evidence="6">
    <location>
        <begin position="182"/>
        <end position="200"/>
    </location>
</feature>
<feature type="transmembrane region" description="Helical" evidence="6">
    <location>
        <begin position="270"/>
        <end position="295"/>
    </location>
</feature>
<feature type="transmembrane region" description="Helical" evidence="6">
    <location>
        <begin position="67"/>
        <end position="89"/>
    </location>
</feature>
<evidence type="ECO:0000256" key="1">
    <source>
        <dbReference type="ARBA" id="ARBA00004651"/>
    </source>
</evidence>
<comment type="caution">
    <text evidence="7">The sequence shown here is derived from an EMBL/GenBank/DDBJ whole genome shotgun (WGS) entry which is preliminary data.</text>
</comment>
<keyword evidence="3 6" id="KW-0812">Transmembrane</keyword>
<dbReference type="EMBL" id="DTQM01000233">
    <property type="protein sequence ID" value="HGC43979.1"/>
    <property type="molecule type" value="Genomic_DNA"/>
</dbReference>
<sequence length="382" mass="40761">MKPVAPVSKLGPEAVISALHYRRPRLPEPRRRRTSTTRSPLFHKQRGRCRGRGLFPGRDVLVKKLPIILALLGLALGTVLIGWFGAAGVVDAALSLGWRGFFWLLLAQFGLFGLLGLAWRTLLAEGSPLIYVWGRMVRDAAGNCLPFSQMGGFVLGARAVTLHGIAKRRAVASTVVDITTEFLAQMAFAAIGLVVLMLRAPDSALVWPLAIGLVLAIVGGAVFVILQQGTAVIFRKVGGVISAGWLHNQSARVDAFDSELAQIYDRVPRLALAAGLHFIGWIGAGLVTWLALYLLGAGIDIPAALAIEAILQVGLNFAFLVPGYLGVQEAALAGIGALFGLAPDLALGLSLIRRARDLAIGIPVLLLWQAFEARRLARSEAT</sequence>
<feature type="transmembrane region" description="Helical" evidence="6">
    <location>
        <begin position="332"/>
        <end position="352"/>
    </location>
</feature>
<evidence type="ECO:0000256" key="3">
    <source>
        <dbReference type="ARBA" id="ARBA00022692"/>
    </source>
</evidence>